<organism evidence="3 4">
    <name type="scientific">Prosthecobacter algae</name>
    <dbReference type="NCBI Taxonomy" id="1144682"/>
    <lineage>
        <taxon>Bacteria</taxon>
        <taxon>Pseudomonadati</taxon>
        <taxon>Verrucomicrobiota</taxon>
        <taxon>Verrucomicrobiia</taxon>
        <taxon>Verrucomicrobiales</taxon>
        <taxon>Verrucomicrobiaceae</taxon>
        <taxon>Prosthecobacter</taxon>
    </lineage>
</organism>
<dbReference type="InterPro" id="IPR002871">
    <property type="entry name" value="NIF_FeS_clus_asmbl_NifU_N"/>
</dbReference>
<accession>A0ABP9PFA3</accession>
<reference evidence="4" key="1">
    <citation type="journal article" date="2019" name="Int. J. Syst. Evol. Microbiol.">
        <title>The Global Catalogue of Microorganisms (GCM) 10K type strain sequencing project: providing services to taxonomists for standard genome sequencing and annotation.</title>
        <authorList>
            <consortium name="The Broad Institute Genomics Platform"/>
            <consortium name="The Broad Institute Genome Sequencing Center for Infectious Disease"/>
            <person name="Wu L."/>
            <person name="Ma J."/>
        </authorList>
    </citation>
    <scope>NUCLEOTIDE SEQUENCE [LARGE SCALE GENOMIC DNA]</scope>
    <source>
        <strain evidence="4">JCM 18053</strain>
    </source>
</reference>
<dbReference type="RefSeq" id="WP_345737724.1">
    <property type="nucleotide sequence ID" value="NZ_BAABIA010000007.1"/>
</dbReference>
<feature type="domain" description="NIF system FeS cluster assembly NifU N-terminal" evidence="2">
    <location>
        <begin position="5"/>
        <end position="119"/>
    </location>
</feature>
<dbReference type="Proteomes" id="UP001499852">
    <property type="component" value="Unassembled WGS sequence"/>
</dbReference>
<dbReference type="EMBL" id="BAABIA010000007">
    <property type="protein sequence ID" value="GAA5144747.1"/>
    <property type="molecule type" value="Genomic_DNA"/>
</dbReference>
<keyword evidence="4" id="KW-1185">Reference proteome</keyword>
<evidence type="ECO:0000256" key="1">
    <source>
        <dbReference type="SAM" id="MobiDB-lite"/>
    </source>
</evidence>
<comment type="caution">
    <text evidence="3">The sequence shown here is derived from an EMBL/GenBank/DDBJ whole genome shotgun (WGS) entry which is preliminary data.</text>
</comment>
<dbReference type="Pfam" id="PF01592">
    <property type="entry name" value="NifU_N"/>
    <property type="match status" value="1"/>
</dbReference>
<protein>
    <recommendedName>
        <fullName evidence="2">NIF system FeS cluster assembly NifU N-terminal domain-containing protein</fullName>
    </recommendedName>
</protein>
<evidence type="ECO:0000313" key="3">
    <source>
        <dbReference type="EMBL" id="GAA5144747.1"/>
    </source>
</evidence>
<sequence>MNEDALQSALSNPQNLGEMPDADAVGTVGSPDCGDMVRMWLKYKEKDGKKVIDKASFQSFGCQTAIAVASLATELIRGKTKEEALQMSAAELSAPLGALPPMKIHCGQMVEGALKAALEAESAVATTPAAATAPTGPTLMDSLADAGKTAGKIKIVLQPS</sequence>
<evidence type="ECO:0000259" key="2">
    <source>
        <dbReference type="Pfam" id="PF01592"/>
    </source>
</evidence>
<feature type="region of interest" description="Disordered" evidence="1">
    <location>
        <begin position="1"/>
        <end position="20"/>
    </location>
</feature>
<dbReference type="SUPFAM" id="SSF82649">
    <property type="entry name" value="SufE/NifU"/>
    <property type="match status" value="1"/>
</dbReference>
<dbReference type="CDD" id="cd06664">
    <property type="entry name" value="IscU_like"/>
    <property type="match status" value="1"/>
</dbReference>
<gene>
    <name evidence="3" type="ORF">GCM10023213_35410</name>
</gene>
<name>A0ABP9PFA3_9BACT</name>
<evidence type="ECO:0000313" key="4">
    <source>
        <dbReference type="Proteomes" id="UP001499852"/>
    </source>
</evidence>
<dbReference type="PANTHER" id="PTHR10093">
    <property type="entry name" value="IRON-SULFUR CLUSTER ASSEMBLY ENZYME NIFU HOMOLOG"/>
    <property type="match status" value="1"/>
</dbReference>
<proteinExistence type="predicted"/>
<dbReference type="Gene3D" id="3.90.1010.10">
    <property type="match status" value="1"/>
</dbReference>